<organism evidence="1 2">
    <name type="scientific">Morus notabilis</name>
    <dbReference type="NCBI Taxonomy" id="981085"/>
    <lineage>
        <taxon>Eukaryota</taxon>
        <taxon>Viridiplantae</taxon>
        <taxon>Streptophyta</taxon>
        <taxon>Embryophyta</taxon>
        <taxon>Tracheophyta</taxon>
        <taxon>Spermatophyta</taxon>
        <taxon>Magnoliopsida</taxon>
        <taxon>eudicotyledons</taxon>
        <taxon>Gunneridae</taxon>
        <taxon>Pentapetalae</taxon>
        <taxon>rosids</taxon>
        <taxon>fabids</taxon>
        <taxon>Rosales</taxon>
        <taxon>Moraceae</taxon>
        <taxon>Moreae</taxon>
        <taxon>Morus</taxon>
    </lineage>
</organism>
<accession>W9QLZ3</accession>
<evidence type="ECO:0000313" key="1">
    <source>
        <dbReference type="EMBL" id="EXB31382.1"/>
    </source>
</evidence>
<dbReference type="EMBL" id="KE343506">
    <property type="protein sequence ID" value="EXB31382.1"/>
    <property type="molecule type" value="Genomic_DNA"/>
</dbReference>
<gene>
    <name evidence="1" type="ORF">L484_014809</name>
</gene>
<dbReference type="AlphaFoldDB" id="W9QLZ3"/>
<proteinExistence type="predicted"/>
<reference evidence="2" key="1">
    <citation type="submission" date="2013-01" db="EMBL/GenBank/DDBJ databases">
        <title>Draft Genome Sequence of a Mulberry Tree, Morus notabilis C.K. Schneid.</title>
        <authorList>
            <person name="He N."/>
            <person name="Zhao S."/>
        </authorList>
    </citation>
    <scope>NUCLEOTIDE SEQUENCE</scope>
</reference>
<keyword evidence="1" id="KW-0808">Transferase</keyword>
<dbReference type="GO" id="GO:0016740">
    <property type="term" value="F:transferase activity"/>
    <property type="evidence" value="ECO:0007669"/>
    <property type="project" value="UniProtKB-KW"/>
</dbReference>
<protein>
    <submittedName>
        <fullName evidence="1">Putative glycosyltransferase</fullName>
    </submittedName>
</protein>
<keyword evidence="2" id="KW-1185">Reference proteome</keyword>
<sequence>MFSLEHPYWNPTNGADHFYVTCHSIRSAAATLAGHVKFNAIQVVCRGASYFVYGYVPHKDASMAQIWPRDQEDPPNDLLS</sequence>
<dbReference type="Proteomes" id="UP000030645">
    <property type="component" value="Unassembled WGS sequence"/>
</dbReference>
<evidence type="ECO:0000313" key="2">
    <source>
        <dbReference type="Proteomes" id="UP000030645"/>
    </source>
</evidence>
<dbReference type="STRING" id="981085.W9QLZ3"/>
<name>W9QLZ3_9ROSA</name>